<name>A0A3M7QDI9_BRAPC</name>
<gene>
    <name evidence="1" type="ORF">BpHYR1_045324</name>
</gene>
<dbReference type="EMBL" id="REGN01006570">
    <property type="protein sequence ID" value="RNA09005.1"/>
    <property type="molecule type" value="Genomic_DNA"/>
</dbReference>
<reference evidence="1 2" key="1">
    <citation type="journal article" date="2018" name="Sci. Rep.">
        <title>Genomic signatures of local adaptation to the degree of environmental predictability in rotifers.</title>
        <authorList>
            <person name="Franch-Gras L."/>
            <person name="Hahn C."/>
            <person name="Garcia-Roger E.M."/>
            <person name="Carmona M.J."/>
            <person name="Serra M."/>
            <person name="Gomez A."/>
        </authorList>
    </citation>
    <scope>NUCLEOTIDE SEQUENCE [LARGE SCALE GENOMIC DNA]</scope>
    <source>
        <strain evidence="1">HYR1</strain>
    </source>
</reference>
<proteinExistence type="predicted"/>
<keyword evidence="2" id="KW-1185">Reference proteome</keyword>
<dbReference type="Proteomes" id="UP000276133">
    <property type="component" value="Unassembled WGS sequence"/>
</dbReference>
<evidence type="ECO:0000313" key="1">
    <source>
        <dbReference type="EMBL" id="RNA09005.1"/>
    </source>
</evidence>
<sequence>MMANKKLKLKLVVFSRVEISEKIKLFTTNQKLSNTSHYKTYFFCVFSNNLEIFFYYSEFQ</sequence>
<protein>
    <submittedName>
        <fullName evidence="1">Uncharacterized protein</fullName>
    </submittedName>
</protein>
<comment type="caution">
    <text evidence="1">The sequence shown here is derived from an EMBL/GenBank/DDBJ whole genome shotgun (WGS) entry which is preliminary data.</text>
</comment>
<evidence type="ECO:0000313" key="2">
    <source>
        <dbReference type="Proteomes" id="UP000276133"/>
    </source>
</evidence>
<accession>A0A3M7QDI9</accession>
<organism evidence="1 2">
    <name type="scientific">Brachionus plicatilis</name>
    <name type="common">Marine rotifer</name>
    <name type="synonym">Brachionus muelleri</name>
    <dbReference type="NCBI Taxonomy" id="10195"/>
    <lineage>
        <taxon>Eukaryota</taxon>
        <taxon>Metazoa</taxon>
        <taxon>Spiralia</taxon>
        <taxon>Gnathifera</taxon>
        <taxon>Rotifera</taxon>
        <taxon>Eurotatoria</taxon>
        <taxon>Monogononta</taxon>
        <taxon>Pseudotrocha</taxon>
        <taxon>Ploima</taxon>
        <taxon>Brachionidae</taxon>
        <taxon>Brachionus</taxon>
    </lineage>
</organism>
<dbReference type="AlphaFoldDB" id="A0A3M7QDI9"/>